<comment type="caution">
    <text evidence="1">The sequence shown here is derived from an EMBL/GenBank/DDBJ whole genome shotgun (WGS) entry which is preliminary data.</text>
</comment>
<sequence length="67" mass="7748">MLIASASARKVKIIKIYPSARKRLPPLHRGLTDARVEYKSLSRLFVQVGLRDLLRCCFVERLNLTCY</sequence>
<organism evidence="1 2">
    <name type="scientific">Exocentrus adspersus</name>
    <dbReference type="NCBI Taxonomy" id="1586481"/>
    <lineage>
        <taxon>Eukaryota</taxon>
        <taxon>Metazoa</taxon>
        <taxon>Ecdysozoa</taxon>
        <taxon>Arthropoda</taxon>
        <taxon>Hexapoda</taxon>
        <taxon>Insecta</taxon>
        <taxon>Pterygota</taxon>
        <taxon>Neoptera</taxon>
        <taxon>Endopterygota</taxon>
        <taxon>Coleoptera</taxon>
        <taxon>Polyphaga</taxon>
        <taxon>Cucujiformia</taxon>
        <taxon>Chrysomeloidea</taxon>
        <taxon>Cerambycidae</taxon>
        <taxon>Lamiinae</taxon>
        <taxon>Acanthocinini</taxon>
        <taxon>Exocentrus</taxon>
    </lineage>
</organism>
<evidence type="ECO:0000313" key="2">
    <source>
        <dbReference type="Proteomes" id="UP001159042"/>
    </source>
</evidence>
<protein>
    <submittedName>
        <fullName evidence="1">Uncharacterized protein</fullName>
    </submittedName>
</protein>
<evidence type="ECO:0000313" key="1">
    <source>
        <dbReference type="EMBL" id="KAJ8917593.1"/>
    </source>
</evidence>
<keyword evidence="2" id="KW-1185">Reference proteome</keyword>
<proteinExistence type="predicted"/>
<dbReference type="AlphaFoldDB" id="A0AAV8VTE1"/>
<gene>
    <name evidence="1" type="ORF">NQ315_000076</name>
</gene>
<dbReference type="Proteomes" id="UP001159042">
    <property type="component" value="Unassembled WGS sequence"/>
</dbReference>
<reference evidence="1 2" key="1">
    <citation type="journal article" date="2023" name="Insect Mol. Biol.">
        <title>Genome sequencing provides insights into the evolution of gene families encoding plant cell wall-degrading enzymes in longhorned beetles.</title>
        <authorList>
            <person name="Shin N.R."/>
            <person name="Okamura Y."/>
            <person name="Kirsch R."/>
            <person name="Pauchet Y."/>
        </authorList>
    </citation>
    <scope>NUCLEOTIDE SEQUENCE [LARGE SCALE GENOMIC DNA]</scope>
    <source>
        <strain evidence="1">EAD_L_NR</strain>
    </source>
</reference>
<name>A0AAV8VTE1_9CUCU</name>
<accession>A0AAV8VTE1</accession>
<dbReference type="EMBL" id="JANEYG010000032">
    <property type="protein sequence ID" value="KAJ8917593.1"/>
    <property type="molecule type" value="Genomic_DNA"/>
</dbReference>